<dbReference type="Gene3D" id="3.40.50.150">
    <property type="entry name" value="Vaccinia Virus protein VP39"/>
    <property type="match status" value="1"/>
</dbReference>
<gene>
    <name evidence="6" type="ORF">BO70DRAFT_364302</name>
</gene>
<evidence type="ECO:0000256" key="1">
    <source>
        <dbReference type="ARBA" id="ARBA00022603"/>
    </source>
</evidence>
<dbReference type="Pfam" id="PF08100">
    <property type="entry name" value="Dimerisation"/>
    <property type="match status" value="1"/>
</dbReference>
<comment type="caution">
    <text evidence="6">The sequence shown here is derived from an EMBL/GenBank/DDBJ whole genome shotgun (WGS) entry which is preliminary data.</text>
</comment>
<evidence type="ECO:0000256" key="2">
    <source>
        <dbReference type="ARBA" id="ARBA00022679"/>
    </source>
</evidence>
<name>A0A317VM69_9EURO</name>
<dbReference type="Pfam" id="PF00891">
    <property type="entry name" value="Methyltransf_2"/>
    <property type="match status" value="1"/>
</dbReference>
<sequence length="422" mass="46601">METQSPESPLLSLVEQIKQAALQEQTQTLAPGSNPSTSPAPSHFQLLGLIDKLRLAVETPTETVLRLIYQPPQNAALRTVMDLGIFPLLMANGKRGVSAVELAERTGAERGLVVRLMRVITALGLCASPEFELYFANDKTPVLTQPIGRDGIPCIYDLTLPTLSQLPTYFREHSYLTPKEYSKSPMQWAVGQSQFEWLAAHKPRQALFNSYMASRRHGKPAWFDVYPVERLTDGVREHPEAVFLVDVGGNQGHDLVRFHDSFPDVKGQLVLQDLPKVVNKAPVGDGDGGRIVSMGYSFLDPQPVKGARAYYFRAIFHDWPDHICRKILVNTVSAMDPTYSRIIISDFVLPDTDVPLFQASLDIQMMSIGSGVERSERQWREMLDEAGLEITGIWCDNPGMESVIEAVRRGSAATAAAAAAAA</sequence>
<evidence type="ECO:0000313" key="6">
    <source>
        <dbReference type="EMBL" id="PWY74331.1"/>
    </source>
</evidence>
<dbReference type="SUPFAM" id="SSF46785">
    <property type="entry name" value="Winged helix' DNA-binding domain"/>
    <property type="match status" value="1"/>
</dbReference>
<dbReference type="Gene3D" id="1.10.10.10">
    <property type="entry name" value="Winged helix-like DNA-binding domain superfamily/Winged helix DNA-binding domain"/>
    <property type="match status" value="1"/>
</dbReference>
<dbReference type="PANTHER" id="PTHR43712:SF11">
    <property type="entry name" value="O-METHYLTRANSFERASE (AFU_ORTHOLOGUE AFUA_2G17820)-RELATED"/>
    <property type="match status" value="1"/>
</dbReference>
<evidence type="ECO:0000313" key="7">
    <source>
        <dbReference type="Proteomes" id="UP000247233"/>
    </source>
</evidence>
<organism evidence="6 7">
    <name type="scientific">Aspergillus heteromorphus CBS 117.55</name>
    <dbReference type="NCBI Taxonomy" id="1448321"/>
    <lineage>
        <taxon>Eukaryota</taxon>
        <taxon>Fungi</taxon>
        <taxon>Dikarya</taxon>
        <taxon>Ascomycota</taxon>
        <taxon>Pezizomycotina</taxon>
        <taxon>Eurotiomycetes</taxon>
        <taxon>Eurotiomycetidae</taxon>
        <taxon>Eurotiales</taxon>
        <taxon>Aspergillaceae</taxon>
        <taxon>Aspergillus</taxon>
        <taxon>Aspergillus subgen. Circumdati</taxon>
    </lineage>
</organism>
<dbReference type="GO" id="GO:0032259">
    <property type="term" value="P:methylation"/>
    <property type="evidence" value="ECO:0007669"/>
    <property type="project" value="UniProtKB-KW"/>
</dbReference>
<dbReference type="InterPro" id="IPR036388">
    <property type="entry name" value="WH-like_DNA-bd_sf"/>
</dbReference>
<dbReference type="InterPro" id="IPR029063">
    <property type="entry name" value="SAM-dependent_MTases_sf"/>
</dbReference>
<dbReference type="GO" id="GO:0008171">
    <property type="term" value="F:O-methyltransferase activity"/>
    <property type="evidence" value="ECO:0007669"/>
    <property type="project" value="InterPro"/>
</dbReference>
<keyword evidence="1 6" id="KW-0489">Methyltransferase</keyword>
<keyword evidence="3" id="KW-0949">S-adenosyl-L-methionine</keyword>
<dbReference type="InterPro" id="IPR036390">
    <property type="entry name" value="WH_DNA-bd_sf"/>
</dbReference>
<feature type="domain" description="O-methyltransferase dimerisation" evidence="5">
    <location>
        <begin position="75"/>
        <end position="129"/>
    </location>
</feature>
<feature type="domain" description="O-methyltransferase C-terminal" evidence="4">
    <location>
        <begin position="243"/>
        <end position="388"/>
    </location>
</feature>
<dbReference type="SUPFAM" id="SSF53335">
    <property type="entry name" value="S-adenosyl-L-methionine-dependent methyltransferases"/>
    <property type="match status" value="1"/>
</dbReference>
<keyword evidence="2 6" id="KW-0808">Transferase</keyword>
<reference evidence="6 7" key="1">
    <citation type="submission" date="2016-12" db="EMBL/GenBank/DDBJ databases">
        <title>The genomes of Aspergillus section Nigri reveals drivers in fungal speciation.</title>
        <authorList>
            <consortium name="DOE Joint Genome Institute"/>
            <person name="Vesth T.C."/>
            <person name="Nybo J."/>
            <person name="Theobald S."/>
            <person name="Brandl J."/>
            <person name="Frisvad J.C."/>
            <person name="Nielsen K.F."/>
            <person name="Lyhne E.K."/>
            <person name="Kogle M.E."/>
            <person name="Kuo A."/>
            <person name="Riley R."/>
            <person name="Clum A."/>
            <person name="Nolan M."/>
            <person name="Lipzen A."/>
            <person name="Salamov A."/>
            <person name="Henrissat B."/>
            <person name="Wiebenga A."/>
            <person name="De Vries R.P."/>
            <person name="Grigoriev I.V."/>
            <person name="Mortensen U.H."/>
            <person name="Andersen M.R."/>
            <person name="Baker S.E."/>
        </authorList>
    </citation>
    <scope>NUCLEOTIDE SEQUENCE [LARGE SCALE GENOMIC DNA]</scope>
    <source>
        <strain evidence="6 7">CBS 117.55</strain>
    </source>
</reference>
<evidence type="ECO:0000256" key="3">
    <source>
        <dbReference type="ARBA" id="ARBA00022691"/>
    </source>
</evidence>
<dbReference type="GO" id="GO:0046983">
    <property type="term" value="F:protein dimerization activity"/>
    <property type="evidence" value="ECO:0007669"/>
    <property type="project" value="InterPro"/>
</dbReference>
<evidence type="ECO:0000259" key="5">
    <source>
        <dbReference type="Pfam" id="PF08100"/>
    </source>
</evidence>
<accession>A0A317VM69</accession>
<dbReference type="PANTHER" id="PTHR43712">
    <property type="entry name" value="PUTATIVE (AFU_ORTHOLOGUE AFUA_4G14580)-RELATED"/>
    <property type="match status" value="1"/>
</dbReference>
<dbReference type="InterPro" id="IPR016461">
    <property type="entry name" value="COMT-like"/>
</dbReference>
<dbReference type="OrthoDB" id="2410195at2759"/>
<protein>
    <submittedName>
        <fullName evidence="6">S-adenosyl-L-methionine-dependent methyltransferase</fullName>
    </submittedName>
</protein>
<dbReference type="PROSITE" id="PS51683">
    <property type="entry name" value="SAM_OMT_II"/>
    <property type="match status" value="1"/>
</dbReference>
<dbReference type="InterPro" id="IPR012967">
    <property type="entry name" value="COMT_dimerisation"/>
</dbReference>
<dbReference type="RefSeq" id="XP_025396978.1">
    <property type="nucleotide sequence ID" value="XM_025543776.1"/>
</dbReference>
<keyword evidence="7" id="KW-1185">Reference proteome</keyword>
<proteinExistence type="predicted"/>
<dbReference type="GO" id="GO:0044550">
    <property type="term" value="P:secondary metabolite biosynthetic process"/>
    <property type="evidence" value="ECO:0007669"/>
    <property type="project" value="UniProtKB-ARBA"/>
</dbReference>
<dbReference type="InterPro" id="IPR001077">
    <property type="entry name" value="COMT_C"/>
</dbReference>
<dbReference type="GeneID" id="37066013"/>
<dbReference type="EMBL" id="MSFL01000023">
    <property type="protein sequence ID" value="PWY74331.1"/>
    <property type="molecule type" value="Genomic_DNA"/>
</dbReference>
<evidence type="ECO:0000259" key="4">
    <source>
        <dbReference type="Pfam" id="PF00891"/>
    </source>
</evidence>
<dbReference type="VEuPathDB" id="FungiDB:BO70DRAFT_364302"/>
<dbReference type="Proteomes" id="UP000247233">
    <property type="component" value="Unassembled WGS sequence"/>
</dbReference>
<dbReference type="AlphaFoldDB" id="A0A317VM69"/>